<dbReference type="AlphaFoldDB" id="A0A6C1U4H2"/>
<dbReference type="EMBL" id="RXIR01000002">
    <property type="protein sequence ID" value="TVS30041.1"/>
    <property type="molecule type" value="Genomic_DNA"/>
</dbReference>
<keyword evidence="2" id="KW-0472">Membrane</keyword>
<dbReference type="Proteomes" id="UP000336646">
    <property type="component" value="Unassembled WGS sequence"/>
</dbReference>
<dbReference type="OrthoDB" id="4372702at2"/>
<keyword evidence="2" id="KW-1133">Transmembrane helix</keyword>
<comment type="caution">
    <text evidence="3">The sequence shown here is derived from an EMBL/GenBank/DDBJ whole genome shotgun (WGS) entry which is preliminary data.</text>
</comment>
<organism evidence="3 4">
    <name type="scientific">Corynebacterium sanguinis</name>
    <dbReference type="NCBI Taxonomy" id="2594913"/>
    <lineage>
        <taxon>Bacteria</taxon>
        <taxon>Bacillati</taxon>
        <taxon>Actinomycetota</taxon>
        <taxon>Actinomycetes</taxon>
        <taxon>Mycobacteriales</taxon>
        <taxon>Corynebacteriaceae</taxon>
        <taxon>Corynebacterium</taxon>
    </lineage>
</organism>
<gene>
    <name evidence="3" type="ORF">EKI59_01740</name>
</gene>
<dbReference type="NCBIfam" id="TIGR02234">
    <property type="entry name" value="trp_oprn_chp"/>
    <property type="match status" value="1"/>
</dbReference>
<accession>A0A6C1U4H2</accession>
<evidence type="ECO:0000313" key="4">
    <source>
        <dbReference type="Proteomes" id="UP000336646"/>
    </source>
</evidence>
<evidence type="ECO:0000256" key="2">
    <source>
        <dbReference type="SAM" id="Phobius"/>
    </source>
</evidence>
<feature type="transmembrane region" description="Helical" evidence="2">
    <location>
        <begin position="53"/>
        <end position="76"/>
    </location>
</feature>
<evidence type="ECO:0000256" key="1">
    <source>
        <dbReference type="SAM" id="MobiDB-lite"/>
    </source>
</evidence>
<protein>
    <submittedName>
        <fullName evidence="3">TIGR02234 family membrane protein</fullName>
    </submittedName>
</protein>
<dbReference type="GeneID" id="74902262"/>
<name>A0A6C1U4H2_9CORY</name>
<dbReference type="RefSeq" id="WP_144318106.1">
    <property type="nucleotide sequence ID" value="NZ_CP038157.1"/>
</dbReference>
<sequence>MAQQTADRGASRIGAAGIGVGGIIVAAFSRAPWMQVSYFDDRVGGGVRALSGAQWSTEASAVALLLLAAAVAALALRRLPRRIIGAIAAVAAVGAALSPLNLLVSGADPERVRALLTAGAEEAQAREGTISAMAEITSIQVNPAYLVLTLLGFLLAAAGGAVVAARPGVDSAKLNKYETEAVRRQKIGSDLEENPDSGRVLWDALDADIDPTDPAGGVGEGVDKRR</sequence>
<keyword evidence="2" id="KW-0812">Transmembrane</keyword>
<evidence type="ECO:0000313" key="3">
    <source>
        <dbReference type="EMBL" id="TVS30041.1"/>
    </source>
</evidence>
<dbReference type="InterPro" id="IPR011746">
    <property type="entry name" value="Trp_synth-assoc_CHP"/>
</dbReference>
<reference evidence="3 4" key="1">
    <citation type="submission" date="2018-12" db="EMBL/GenBank/DDBJ databases">
        <title>Corynebacterium sanguinis sp. nov., a clinically-associated and environmental corynebacterium.</title>
        <authorList>
            <person name="Gonzales-Siles L."/>
            <person name="Jaen-Luchoro D."/>
            <person name="Cardew S."/>
            <person name="Inganas E."/>
            <person name="Ohlen M."/>
            <person name="Jensie-Markopolous S."/>
            <person name="Pinyeiro-Iglesias B."/>
            <person name="Molin K."/>
            <person name="Skovbjerg S."/>
            <person name="Svensson-Stadler L."/>
            <person name="Funke G."/>
            <person name="Moore E.R.B."/>
        </authorList>
    </citation>
    <scope>NUCLEOTIDE SEQUENCE [LARGE SCALE GENOMIC DNA]</scope>
    <source>
        <strain evidence="3 4">58734</strain>
    </source>
</reference>
<proteinExistence type="predicted"/>
<feature type="transmembrane region" description="Helical" evidence="2">
    <location>
        <begin position="83"/>
        <end position="104"/>
    </location>
</feature>
<feature type="region of interest" description="Disordered" evidence="1">
    <location>
        <begin position="205"/>
        <end position="226"/>
    </location>
</feature>
<dbReference type="InterPro" id="IPR019051">
    <property type="entry name" value="Trp_biosyn_TM_oprn/chp"/>
</dbReference>
<dbReference type="Pfam" id="PF09534">
    <property type="entry name" value="Trp_oprn_chp"/>
    <property type="match status" value="1"/>
</dbReference>
<feature type="transmembrane region" description="Helical" evidence="2">
    <location>
        <begin position="144"/>
        <end position="165"/>
    </location>
</feature>
<feature type="transmembrane region" description="Helical" evidence="2">
    <location>
        <begin position="12"/>
        <end position="33"/>
    </location>
</feature>